<organism evidence="1 2">
    <name type="scientific">Hohenbuehelia grisea</name>
    <dbReference type="NCBI Taxonomy" id="104357"/>
    <lineage>
        <taxon>Eukaryota</taxon>
        <taxon>Fungi</taxon>
        <taxon>Dikarya</taxon>
        <taxon>Basidiomycota</taxon>
        <taxon>Agaricomycotina</taxon>
        <taxon>Agaricomycetes</taxon>
        <taxon>Agaricomycetidae</taxon>
        <taxon>Agaricales</taxon>
        <taxon>Pleurotineae</taxon>
        <taxon>Pleurotaceae</taxon>
        <taxon>Hohenbuehelia</taxon>
    </lineage>
</organism>
<keyword evidence="2" id="KW-1185">Reference proteome</keyword>
<sequence>MWAPNCPPSHPAPSTLSSRAPLPSAFSFLPFSHPSTDKPIQWRRCIPNRRTALVARTITIWIAPTAPRRSTKPRLGSTISDGIMCRKSTENSNAPTTLVNASPLRGLISSDTIAYTTTSAEHPAPNVSILALILRRSRVTDRRVMNTSPYLASQDD</sequence>
<dbReference type="EMBL" id="JASNQZ010000001">
    <property type="protein sequence ID" value="KAL0960770.1"/>
    <property type="molecule type" value="Genomic_DNA"/>
</dbReference>
<proteinExistence type="predicted"/>
<evidence type="ECO:0000313" key="1">
    <source>
        <dbReference type="EMBL" id="KAL0960770.1"/>
    </source>
</evidence>
<comment type="caution">
    <text evidence="1">The sequence shown here is derived from an EMBL/GenBank/DDBJ whole genome shotgun (WGS) entry which is preliminary data.</text>
</comment>
<accession>A0ABR3JXV8</accession>
<reference evidence="2" key="1">
    <citation type="submission" date="2024-06" db="EMBL/GenBank/DDBJ databases">
        <title>Multi-omics analyses provide insights into the biosynthesis of the anticancer antibiotic pleurotin in Hohenbuehelia grisea.</title>
        <authorList>
            <person name="Weaver J.A."/>
            <person name="Alberti F."/>
        </authorList>
    </citation>
    <scope>NUCLEOTIDE SEQUENCE [LARGE SCALE GENOMIC DNA]</scope>
    <source>
        <strain evidence="2">T-177</strain>
    </source>
</reference>
<protein>
    <submittedName>
        <fullName evidence="1">Uncharacterized protein</fullName>
    </submittedName>
</protein>
<name>A0ABR3JXV8_9AGAR</name>
<evidence type="ECO:0000313" key="2">
    <source>
        <dbReference type="Proteomes" id="UP001556367"/>
    </source>
</evidence>
<dbReference type="Proteomes" id="UP001556367">
    <property type="component" value="Unassembled WGS sequence"/>
</dbReference>
<gene>
    <name evidence="1" type="ORF">HGRIS_005791</name>
</gene>